<dbReference type="SMART" id="SM00176">
    <property type="entry name" value="RAN"/>
    <property type="match status" value="1"/>
</dbReference>
<keyword evidence="3" id="KW-0342">GTP-binding</keyword>
<sequence length="277" mass="30194">MSYGAYGGGGGYDDGPGYSNYNNYGQRGGSGSYSSRSAGRSAPAKKHMLKLIILGDSGVGKTSLMNRYHSNKFTGQYKATIGADFLSKHVSITDPQTGAVRNVTLQIWDTAGQERFQSLGVAFYRGADAVALVYDVGDSKSFDNLENWRGEFLKQVGLDDKGASFPFVLLGNKIDRPESERRVPRERAEEWCERAGLGGEMGGPIPHFETSAKTAENVEGAFLELATLAVIHQERNKQEEPMLSYAPVGGSERRIDLHRQGSSSYDYNGGYRGNDCC</sequence>
<dbReference type="GO" id="GO:0005525">
    <property type="term" value="F:GTP binding"/>
    <property type="evidence" value="ECO:0007669"/>
    <property type="project" value="UniProtKB-KW"/>
</dbReference>
<dbReference type="Pfam" id="PF00071">
    <property type="entry name" value="Ras"/>
    <property type="match status" value="1"/>
</dbReference>
<proteinExistence type="inferred from homology"/>
<dbReference type="InterPro" id="IPR027417">
    <property type="entry name" value="P-loop_NTPase"/>
</dbReference>
<dbReference type="SMART" id="SM00174">
    <property type="entry name" value="RHO"/>
    <property type="match status" value="1"/>
</dbReference>
<evidence type="ECO:0000256" key="2">
    <source>
        <dbReference type="ARBA" id="ARBA00022741"/>
    </source>
</evidence>
<dbReference type="PANTHER" id="PTHR47981:SF20">
    <property type="entry name" value="RAS-RELATED PROTEIN RAB-7A"/>
    <property type="match status" value="1"/>
</dbReference>
<dbReference type="PANTHER" id="PTHR47981">
    <property type="entry name" value="RAB FAMILY"/>
    <property type="match status" value="1"/>
</dbReference>
<comment type="caution">
    <text evidence="4">The sequence shown here is derived from an EMBL/GenBank/DDBJ whole genome shotgun (WGS) entry which is preliminary data.</text>
</comment>
<evidence type="ECO:0000256" key="3">
    <source>
        <dbReference type="ARBA" id="ARBA00023134"/>
    </source>
</evidence>
<dbReference type="NCBIfam" id="TIGR00231">
    <property type="entry name" value="small_GTP"/>
    <property type="match status" value="1"/>
</dbReference>
<dbReference type="SMART" id="SM00175">
    <property type="entry name" value="RAB"/>
    <property type="match status" value="1"/>
</dbReference>
<reference evidence="4 5" key="1">
    <citation type="journal article" date="2020" name="G3 (Bethesda)">
        <title>Improved Reference Genome for Cyclotella cryptica CCMP332, a Model for Cell Wall Morphogenesis, Salinity Adaptation, and Lipid Production in Diatoms (Bacillariophyta).</title>
        <authorList>
            <person name="Roberts W.R."/>
            <person name="Downey K.M."/>
            <person name="Ruck E.C."/>
            <person name="Traller J.C."/>
            <person name="Alverson A.J."/>
        </authorList>
    </citation>
    <scope>NUCLEOTIDE SEQUENCE [LARGE SCALE GENOMIC DNA]</scope>
    <source>
        <strain evidence="4 5">CCMP332</strain>
    </source>
</reference>
<dbReference type="SUPFAM" id="SSF52540">
    <property type="entry name" value="P-loop containing nucleoside triphosphate hydrolases"/>
    <property type="match status" value="1"/>
</dbReference>
<organism evidence="4 5">
    <name type="scientific">Cyclotella cryptica</name>
    <dbReference type="NCBI Taxonomy" id="29204"/>
    <lineage>
        <taxon>Eukaryota</taxon>
        <taxon>Sar</taxon>
        <taxon>Stramenopiles</taxon>
        <taxon>Ochrophyta</taxon>
        <taxon>Bacillariophyta</taxon>
        <taxon>Coscinodiscophyceae</taxon>
        <taxon>Thalassiosirophycidae</taxon>
        <taxon>Stephanodiscales</taxon>
        <taxon>Stephanodiscaceae</taxon>
        <taxon>Cyclotella</taxon>
    </lineage>
</organism>
<dbReference type="InterPro" id="IPR005225">
    <property type="entry name" value="Small_GTP-bd"/>
</dbReference>
<dbReference type="Gene3D" id="3.40.50.300">
    <property type="entry name" value="P-loop containing nucleotide triphosphate hydrolases"/>
    <property type="match status" value="1"/>
</dbReference>
<dbReference type="InterPro" id="IPR025662">
    <property type="entry name" value="Sigma_54_int_dom_ATP-bd_1"/>
</dbReference>
<name>A0ABD3PGP8_9STRA</name>
<dbReference type="InterPro" id="IPR001806">
    <property type="entry name" value="Small_GTPase"/>
</dbReference>
<keyword evidence="5" id="KW-1185">Reference proteome</keyword>
<accession>A0ABD3PGP8</accession>
<dbReference type="Proteomes" id="UP001516023">
    <property type="component" value="Unassembled WGS sequence"/>
</dbReference>
<dbReference type="PROSITE" id="PS51421">
    <property type="entry name" value="RAS"/>
    <property type="match status" value="1"/>
</dbReference>
<evidence type="ECO:0000256" key="1">
    <source>
        <dbReference type="ARBA" id="ARBA00006270"/>
    </source>
</evidence>
<dbReference type="EMBL" id="JABMIG020000182">
    <property type="protein sequence ID" value="KAL3787087.1"/>
    <property type="molecule type" value="Genomic_DNA"/>
</dbReference>
<gene>
    <name evidence="4" type="ORF">HJC23_011771</name>
</gene>
<dbReference type="PRINTS" id="PR00449">
    <property type="entry name" value="RASTRNSFRMNG"/>
</dbReference>
<dbReference type="SMART" id="SM00173">
    <property type="entry name" value="RAS"/>
    <property type="match status" value="1"/>
</dbReference>
<dbReference type="PROSITE" id="PS51420">
    <property type="entry name" value="RHO"/>
    <property type="match status" value="1"/>
</dbReference>
<keyword evidence="2" id="KW-0547">Nucleotide-binding</keyword>
<evidence type="ECO:0000313" key="5">
    <source>
        <dbReference type="Proteomes" id="UP001516023"/>
    </source>
</evidence>
<comment type="similarity">
    <text evidence="1">Belongs to the small GTPase superfamily. Rab family.</text>
</comment>
<protein>
    <submittedName>
        <fullName evidence="4">Uncharacterized protein</fullName>
    </submittedName>
</protein>
<dbReference type="AlphaFoldDB" id="A0ABD3PGP8"/>
<dbReference type="PROSITE" id="PS51419">
    <property type="entry name" value="RAB"/>
    <property type="match status" value="1"/>
</dbReference>
<dbReference type="FunFam" id="3.40.50.300:FF:002897">
    <property type="entry name" value="Small GTP binding protein Rab7 putative"/>
    <property type="match status" value="1"/>
</dbReference>
<dbReference type="PROSITE" id="PS00675">
    <property type="entry name" value="SIGMA54_INTERACT_1"/>
    <property type="match status" value="1"/>
</dbReference>
<evidence type="ECO:0000313" key="4">
    <source>
        <dbReference type="EMBL" id="KAL3787087.1"/>
    </source>
</evidence>